<keyword evidence="3" id="KW-1185">Reference proteome</keyword>
<dbReference type="Proteomes" id="UP000799440">
    <property type="component" value="Unassembled WGS sequence"/>
</dbReference>
<name>A0A6A6UY78_9PLEO</name>
<evidence type="ECO:0000313" key="2">
    <source>
        <dbReference type="EMBL" id="KAF2742360.1"/>
    </source>
</evidence>
<feature type="compositionally biased region" description="Polar residues" evidence="1">
    <location>
        <begin position="1"/>
        <end position="10"/>
    </location>
</feature>
<organism evidence="2 3">
    <name type="scientific">Sporormia fimetaria CBS 119925</name>
    <dbReference type="NCBI Taxonomy" id="1340428"/>
    <lineage>
        <taxon>Eukaryota</taxon>
        <taxon>Fungi</taxon>
        <taxon>Dikarya</taxon>
        <taxon>Ascomycota</taxon>
        <taxon>Pezizomycotina</taxon>
        <taxon>Dothideomycetes</taxon>
        <taxon>Pleosporomycetidae</taxon>
        <taxon>Pleosporales</taxon>
        <taxon>Sporormiaceae</taxon>
        <taxon>Sporormia</taxon>
    </lineage>
</organism>
<feature type="region of interest" description="Disordered" evidence="1">
    <location>
        <begin position="268"/>
        <end position="290"/>
    </location>
</feature>
<feature type="compositionally biased region" description="Polar residues" evidence="1">
    <location>
        <begin position="430"/>
        <end position="455"/>
    </location>
</feature>
<feature type="compositionally biased region" description="Basic and acidic residues" evidence="1">
    <location>
        <begin position="17"/>
        <end position="37"/>
    </location>
</feature>
<feature type="region of interest" description="Disordered" evidence="1">
    <location>
        <begin position="186"/>
        <end position="211"/>
    </location>
</feature>
<gene>
    <name evidence="2" type="ORF">M011DRAFT_288533</name>
</gene>
<feature type="compositionally biased region" description="Basic and acidic residues" evidence="1">
    <location>
        <begin position="82"/>
        <end position="95"/>
    </location>
</feature>
<feature type="region of interest" description="Disordered" evidence="1">
    <location>
        <begin position="308"/>
        <end position="484"/>
    </location>
</feature>
<reference evidence="2" key="1">
    <citation type="journal article" date="2020" name="Stud. Mycol.">
        <title>101 Dothideomycetes genomes: a test case for predicting lifestyles and emergence of pathogens.</title>
        <authorList>
            <person name="Haridas S."/>
            <person name="Albert R."/>
            <person name="Binder M."/>
            <person name="Bloem J."/>
            <person name="Labutti K."/>
            <person name="Salamov A."/>
            <person name="Andreopoulos B."/>
            <person name="Baker S."/>
            <person name="Barry K."/>
            <person name="Bills G."/>
            <person name="Bluhm B."/>
            <person name="Cannon C."/>
            <person name="Castanera R."/>
            <person name="Culley D."/>
            <person name="Daum C."/>
            <person name="Ezra D."/>
            <person name="Gonzalez J."/>
            <person name="Henrissat B."/>
            <person name="Kuo A."/>
            <person name="Liang C."/>
            <person name="Lipzen A."/>
            <person name="Lutzoni F."/>
            <person name="Magnuson J."/>
            <person name="Mondo S."/>
            <person name="Nolan M."/>
            <person name="Ohm R."/>
            <person name="Pangilinan J."/>
            <person name="Park H.-J."/>
            <person name="Ramirez L."/>
            <person name="Alfaro M."/>
            <person name="Sun H."/>
            <person name="Tritt A."/>
            <person name="Yoshinaga Y."/>
            <person name="Zwiers L.-H."/>
            <person name="Turgeon B."/>
            <person name="Goodwin S."/>
            <person name="Spatafora J."/>
            <person name="Crous P."/>
            <person name="Grigoriev I."/>
        </authorList>
    </citation>
    <scope>NUCLEOTIDE SEQUENCE</scope>
    <source>
        <strain evidence="2">CBS 119925</strain>
    </source>
</reference>
<feature type="compositionally biased region" description="Basic and acidic residues" evidence="1">
    <location>
        <begin position="372"/>
        <end position="383"/>
    </location>
</feature>
<dbReference type="AlphaFoldDB" id="A0A6A6UY78"/>
<proteinExistence type="predicted"/>
<accession>A0A6A6UY78</accession>
<feature type="compositionally biased region" description="Low complexity" evidence="1">
    <location>
        <begin position="334"/>
        <end position="351"/>
    </location>
</feature>
<sequence>MSPFYKSNINMPPHRSASIERETADVRRTMADIRDLAAKLGGTSSTAQPSEPPKTTTRRQRPRRRESGIPVPMRVLSPRHVAVKERNVGKGRDAVTRPNKKTNNTPITSPDAASTRSSEKPPSTNKQTIVSASNNTTRTALGMTTTNGPENVQKRQPPTNKPTQALSPVAHMFMGARHSAVISVADSPTPLSRSRGASSIRASTKSPGTPARVRKAIEKNMVEIQNKLNKVTLDPKRYDVGGLELSVDHPLSPGNGLYKAMNSTTDMSKASSAKGAHREDLFGSTSGARPKDKLSALGDYCLSIPQATKPPNRPLHHDPGRHALLPPTWAVHDSSQSASPSPSSSESGRMPPSAPPPKGYKGYADAASINRLLHDLHMQDPDIRATSTPPFVFKSRQDQSRQTARQQKEESTTPPGSPKKASMTPPGSPNKLTPQSDKFLQSTLNPGNQARNRTASPMLPKSPMRPPLTPQDRRRLARTDPAALVSPSKEIVGRLDQAIDEHIKEMAAKGARFTFAGQSIERLVEESAKKG</sequence>
<feature type="region of interest" description="Disordered" evidence="1">
    <location>
        <begin position="1"/>
        <end position="165"/>
    </location>
</feature>
<protein>
    <submittedName>
        <fullName evidence="2">Uncharacterized protein</fullName>
    </submittedName>
</protein>
<feature type="compositionally biased region" description="Low complexity" evidence="1">
    <location>
        <begin position="192"/>
        <end position="203"/>
    </location>
</feature>
<evidence type="ECO:0000256" key="1">
    <source>
        <dbReference type="SAM" id="MobiDB-lite"/>
    </source>
</evidence>
<evidence type="ECO:0000313" key="3">
    <source>
        <dbReference type="Proteomes" id="UP000799440"/>
    </source>
</evidence>
<dbReference type="EMBL" id="MU006610">
    <property type="protein sequence ID" value="KAF2742360.1"/>
    <property type="molecule type" value="Genomic_DNA"/>
</dbReference>
<feature type="compositionally biased region" description="Polar residues" evidence="1">
    <location>
        <begin position="101"/>
        <end position="165"/>
    </location>
</feature>